<dbReference type="EC" id="2.1.1.-" evidence="5"/>
<keyword evidence="2 5" id="KW-0963">Cytoplasm</keyword>
<dbReference type="EnsemblMetazoa" id="ADAC004462-RA">
    <property type="protein sequence ID" value="ADAC004462-PA"/>
    <property type="gene ID" value="ADAC004462"/>
</dbReference>
<organism evidence="6">
    <name type="scientific">Anopheles darlingi</name>
    <name type="common">Mosquito</name>
    <dbReference type="NCBI Taxonomy" id="43151"/>
    <lineage>
        <taxon>Eukaryota</taxon>
        <taxon>Metazoa</taxon>
        <taxon>Ecdysozoa</taxon>
        <taxon>Arthropoda</taxon>
        <taxon>Hexapoda</taxon>
        <taxon>Insecta</taxon>
        <taxon>Pterygota</taxon>
        <taxon>Neoptera</taxon>
        <taxon>Endopterygota</taxon>
        <taxon>Diptera</taxon>
        <taxon>Nematocera</taxon>
        <taxon>Culicoidea</taxon>
        <taxon>Culicidae</taxon>
        <taxon>Anophelinae</taxon>
        <taxon>Anopheles</taxon>
    </lineage>
</organism>
<dbReference type="VEuPathDB" id="VectorBase:ADAR2_001019"/>
<dbReference type="HOGENOM" id="CLU_074410_2_1_1"/>
<dbReference type="GO" id="GO:0032259">
    <property type="term" value="P:methylation"/>
    <property type="evidence" value="ECO:0007669"/>
    <property type="project" value="UniProtKB-KW"/>
</dbReference>
<dbReference type="Pfam" id="PF10237">
    <property type="entry name" value="N6-adenineMlase"/>
    <property type="match status" value="1"/>
</dbReference>
<comment type="function">
    <text evidence="5">S-adenosyl-L-methionine-dependent protein-lysine N-methyltransferase that methylates elongation factor 1-alpha.</text>
</comment>
<dbReference type="GO" id="GO:0003676">
    <property type="term" value="F:nucleic acid binding"/>
    <property type="evidence" value="ECO:0007669"/>
    <property type="project" value="InterPro"/>
</dbReference>
<evidence type="ECO:0000313" key="8">
    <source>
        <dbReference type="Proteomes" id="UP000000673"/>
    </source>
</evidence>
<name>W5JKH5_ANODA</name>
<evidence type="ECO:0000313" key="6">
    <source>
        <dbReference type="EMBL" id="ETN63813.1"/>
    </source>
</evidence>
<reference evidence="7" key="4">
    <citation type="submission" date="2015-06" db="UniProtKB">
        <authorList>
            <consortium name="EnsemblMetazoa"/>
        </authorList>
    </citation>
    <scope>IDENTIFICATION</scope>
</reference>
<reference evidence="6" key="2">
    <citation type="submission" date="2010-05" db="EMBL/GenBank/DDBJ databases">
        <authorList>
            <person name="Almeida L.G."/>
            <person name="Nicolas M.F."/>
            <person name="Souza R.C."/>
            <person name="Vasconcelos A.T.R."/>
        </authorList>
    </citation>
    <scope>NUCLEOTIDE SEQUENCE</scope>
</reference>
<evidence type="ECO:0000256" key="1">
    <source>
        <dbReference type="ARBA" id="ARBA00004496"/>
    </source>
</evidence>
<accession>W5JKH5</accession>
<dbReference type="GO" id="GO:0005737">
    <property type="term" value="C:cytoplasm"/>
    <property type="evidence" value="ECO:0007669"/>
    <property type="project" value="UniProtKB-SubCell"/>
</dbReference>
<dbReference type="GO" id="GO:0016279">
    <property type="term" value="F:protein-lysine N-methyltransferase activity"/>
    <property type="evidence" value="ECO:0007669"/>
    <property type="project" value="UniProtKB-UniRule"/>
</dbReference>
<dbReference type="PANTHER" id="PTHR13200:SF0">
    <property type="entry name" value="EEF1A LYSINE METHYLTRANSFERASE 1"/>
    <property type="match status" value="1"/>
</dbReference>
<evidence type="ECO:0000256" key="3">
    <source>
        <dbReference type="ARBA" id="ARBA00022603"/>
    </source>
</evidence>
<reference evidence="6" key="3">
    <citation type="journal article" date="2013" name="Nucleic Acids Res.">
        <title>The genome of Anopheles darlingi, the main neotropical malaria vector.</title>
        <authorList>
            <person name="Marinotti O."/>
            <person name="Cerqueira G.C."/>
            <person name="de Almeida L.G."/>
            <person name="Ferro M.I."/>
            <person name="Loreto E.L."/>
            <person name="Zaha A."/>
            <person name="Teixeira S.M."/>
            <person name="Wespiser A.R."/>
            <person name="Almeida E Silva A."/>
            <person name="Schlindwein A.D."/>
            <person name="Pacheco A.C."/>
            <person name="Silva A.L."/>
            <person name="Graveley B.R."/>
            <person name="Walenz B.P."/>
            <person name="Lima Bde A."/>
            <person name="Ribeiro C.A."/>
            <person name="Nunes-Silva C.G."/>
            <person name="de Carvalho C.R."/>
            <person name="Soares C.M."/>
            <person name="de Menezes C.B."/>
            <person name="Matiolli C."/>
            <person name="Caffrey D."/>
            <person name="Araujo D.A."/>
            <person name="de Oliveira D.M."/>
            <person name="Golenbock D."/>
            <person name="Grisard E.C."/>
            <person name="Fantinatti-Garboggini F."/>
            <person name="de Carvalho F.M."/>
            <person name="Barcellos F.G."/>
            <person name="Prosdocimi F."/>
            <person name="May G."/>
            <person name="Azevedo Junior G.M."/>
            <person name="Guimaraes G.M."/>
            <person name="Goldman G.H."/>
            <person name="Padilha I.Q."/>
            <person name="Batista Jda S."/>
            <person name="Ferro J.A."/>
            <person name="Ribeiro J.M."/>
            <person name="Fietto J.L."/>
            <person name="Dabbas K.M."/>
            <person name="Cerdeira L."/>
            <person name="Agnez-Lima L.F."/>
            <person name="Brocchi M."/>
            <person name="de Carvalho M.O."/>
            <person name="Teixeira Mde M."/>
            <person name="Diniz Maia Mde M."/>
            <person name="Goldman M.H."/>
            <person name="Cruz Schneider M.P."/>
            <person name="Felipe M.S."/>
            <person name="Hungria M."/>
            <person name="Nicolas M.F."/>
            <person name="Pereira M."/>
            <person name="Montes M.A."/>
            <person name="Cantao M.E."/>
            <person name="Vincentz M."/>
            <person name="Rafael M.S."/>
            <person name="Silverman N."/>
            <person name="Stoco P.H."/>
            <person name="Souza R.C."/>
            <person name="Vicentini R."/>
            <person name="Gazzinelli R.T."/>
            <person name="Neves Rde O."/>
            <person name="Silva R."/>
            <person name="Astolfi-Filho S."/>
            <person name="Maciel T.E."/>
            <person name="Urmenyi T.P."/>
            <person name="Tadei W.P."/>
            <person name="Camargo E.P."/>
            <person name="de Vasconcelos A.T."/>
        </authorList>
    </citation>
    <scope>NUCLEOTIDE SEQUENCE</scope>
</reference>
<proteinExistence type="inferred from homology"/>
<evidence type="ECO:0000256" key="2">
    <source>
        <dbReference type="ARBA" id="ARBA00022490"/>
    </source>
</evidence>
<dbReference type="HAMAP" id="MF_03187">
    <property type="entry name" value="Methyltr_EFM5"/>
    <property type="match status" value="1"/>
</dbReference>
<dbReference type="OMA" id="CNFRPEH"/>
<keyword evidence="4 5" id="KW-0808">Transferase</keyword>
<dbReference type="EMBL" id="ADMH02001180">
    <property type="protein sequence ID" value="ETN63813.1"/>
    <property type="molecule type" value="Genomic_DNA"/>
</dbReference>
<comment type="subcellular location">
    <subcellularLocation>
        <location evidence="1 5">Cytoplasm</location>
    </subcellularLocation>
</comment>
<dbReference type="AlphaFoldDB" id="W5JKH5"/>
<dbReference type="InterPro" id="IPR002052">
    <property type="entry name" value="DNA_methylase_N6_adenine_CS"/>
</dbReference>
<dbReference type="VEuPathDB" id="VectorBase:ADAC004462"/>
<dbReference type="InterPro" id="IPR019369">
    <property type="entry name" value="Efm5/EEF1AKMT1"/>
</dbReference>
<dbReference type="PANTHER" id="PTHR13200">
    <property type="entry name" value="EEF1A LYSINE METHYLTRANSFERASE 1"/>
    <property type="match status" value="1"/>
</dbReference>
<keyword evidence="8" id="KW-1185">Reference proteome</keyword>
<dbReference type="SUPFAM" id="SSF53335">
    <property type="entry name" value="S-adenosyl-L-methionine-dependent methyltransferases"/>
    <property type="match status" value="1"/>
</dbReference>
<reference evidence="6 8" key="1">
    <citation type="journal article" date="2010" name="BMC Genomics">
        <title>Combination of measures distinguishes pre-miRNAs from other stem-loops in the genome of the newly sequenced Anopheles darlingi.</title>
        <authorList>
            <person name="Mendes N.D."/>
            <person name="Freitas A.T."/>
            <person name="Vasconcelos A.T."/>
            <person name="Sagot M.F."/>
        </authorList>
    </citation>
    <scope>NUCLEOTIDE SEQUENCE</scope>
</reference>
<evidence type="ECO:0000256" key="4">
    <source>
        <dbReference type="ARBA" id="ARBA00022679"/>
    </source>
</evidence>
<gene>
    <name evidence="6" type="ORF">AND_004462</name>
</gene>
<dbReference type="InterPro" id="IPR029063">
    <property type="entry name" value="SAM-dependent_MTases_sf"/>
</dbReference>
<evidence type="ECO:0000313" key="7">
    <source>
        <dbReference type="EnsemblMetazoa" id="ADAC004462-PA"/>
    </source>
</evidence>
<dbReference type="eggNOG" id="KOG3350">
    <property type="taxonomic scope" value="Eukaryota"/>
</dbReference>
<protein>
    <recommendedName>
        <fullName evidence="5">Protein-lysine N-methyltransferase AND_004462</fullName>
        <ecNumber evidence="5">2.1.1.-</ecNumber>
    </recommendedName>
</protein>
<dbReference type="InterPro" id="IPR041370">
    <property type="entry name" value="Mlase_EEF1AKMT1/ZCCHC4"/>
</dbReference>
<dbReference type="PROSITE" id="PS00092">
    <property type="entry name" value="N6_MTASE"/>
    <property type="match status" value="1"/>
</dbReference>
<sequence>MMKTTPICSIQGHQLRWSRMLVGLVKNRYGSALFGAHVQPTIFPIICSLMATENREKSDDGSDEEEYVLPQDTMLILQQFLREKASANRNTQDECFEENWQLSQFWYNESTKQAIASVVQSLQKSSAVPENTFRVALLSAPSVYKIVSEINANAMLFEFDERFSCHGHHFHQYDYNRADEMNYLDEFRESFDLIIADPPFLSEECIEKMGIIMKKIAKPNCKLLLCSGAVVHDWAKKYIGVTMCEFQPEHERNLGNEFRSYANFDLDSIIKKNLPS</sequence>
<dbReference type="STRING" id="43151.W5JKH5"/>
<dbReference type="FunCoup" id="W5JKH5">
    <property type="interactions" value="845"/>
</dbReference>
<comment type="similarity">
    <text evidence="5">Belongs to the class I-like SAM-binding methyltransferase superfamily. EFM5 family.</text>
</comment>
<evidence type="ECO:0000256" key="5">
    <source>
        <dbReference type="HAMAP-Rule" id="MF_03187"/>
    </source>
</evidence>
<keyword evidence="3 5" id="KW-0489">Methyltransferase</keyword>
<dbReference type="Proteomes" id="UP000000673">
    <property type="component" value="Unassembled WGS sequence"/>
</dbReference>